<evidence type="ECO:0000256" key="4">
    <source>
        <dbReference type="ARBA" id="ARBA00022516"/>
    </source>
</evidence>
<keyword evidence="8" id="KW-0443">Lipid metabolism</keyword>
<dbReference type="AlphaFoldDB" id="A0A9X3FBH0"/>
<keyword evidence="5" id="KW-0441">Lipid A biosynthesis</keyword>
<organism evidence="11 12">
    <name type="scientific">Draconibacterium aestuarii</name>
    <dbReference type="NCBI Taxonomy" id="2998507"/>
    <lineage>
        <taxon>Bacteria</taxon>
        <taxon>Pseudomonadati</taxon>
        <taxon>Bacteroidota</taxon>
        <taxon>Bacteroidia</taxon>
        <taxon>Marinilabiliales</taxon>
        <taxon>Prolixibacteraceae</taxon>
        <taxon>Draconibacterium</taxon>
    </lineage>
</organism>
<sequence length="376" mass="43269">MKYYIIAGEASGDLHGSNLMKEMKVADAAAEFRFFGGDLMQQVGGDLVKHYREMAFMGFLNVILNIRTIKRNMNFCKKDLLEYHPDVLILIDYAGFNLRIAEFAKQNNIKIYYYISPKLWAWKEYRVKKIRAFVDEMFTIFPFETAFFKKHGVDVNYVGNPLFDSIGEFKKTAKSKAEFLKEHQLDERPIIALLAGSRVQEIKYILSVMRDAVAGRNEYQLVLPGVNSVDKKLYESILKGSEIKLLFNATYDVLNHAHTALVTSGTASLETALFNVPQTVLYKMEGGRVMDFIARRLVKIPWASLPNIILQKFAIKEYIQLEMTVENVSAELDKLLSDQKYRQQIFDDYKKMNEFMGESGCSKRAAEKMIELLRGE</sequence>
<dbReference type="EC" id="2.4.1.182" evidence="2 10"/>
<reference evidence="11" key="1">
    <citation type="submission" date="2022-11" db="EMBL/GenBank/DDBJ databases">
        <title>Marilongibacter aestuarii gen. nov., sp. nov., isolated from tidal flat sediment.</title>
        <authorList>
            <person name="Jiayan W."/>
        </authorList>
    </citation>
    <scope>NUCLEOTIDE SEQUENCE</scope>
    <source>
        <strain evidence="11">Z1-6</strain>
    </source>
</reference>
<dbReference type="InterPro" id="IPR003835">
    <property type="entry name" value="Glyco_trans_19"/>
</dbReference>
<evidence type="ECO:0000256" key="5">
    <source>
        <dbReference type="ARBA" id="ARBA00022556"/>
    </source>
</evidence>
<comment type="function">
    <text evidence="1">Condensation of UDP-2,3-diacylglucosamine and 2,3-diacylglucosamine-1-phosphate to form lipid A disaccharide, a precursor of lipid A, a phosphorylated glycolipid that anchors the lipopolysaccharide to the outer membrane of the cell.</text>
</comment>
<gene>
    <name evidence="11" type="primary">lpxB</name>
    <name evidence="11" type="ORF">OU798_05845</name>
</gene>
<keyword evidence="4" id="KW-0444">Lipid biosynthesis</keyword>
<accession>A0A9X3FBH0</accession>
<dbReference type="SUPFAM" id="SSF53756">
    <property type="entry name" value="UDP-Glycosyltransferase/glycogen phosphorylase"/>
    <property type="match status" value="1"/>
</dbReference>
<evidence type="ECO:0000256" key="2">
    <source>
        <dbReference type="ARBA" id="ARBA00012687"/>
    </source>
</evidence>
<keyword evidence="12" id="KW-1185">Reference proteome</keyword>
<keyword evidence="6 11" id="KW-0328">Glycosyltransferase</keyword>
<evidence type="ECO:0000256" key="10">
    <source>
        <dbReference type="NCBIfam" id="TIGR00215"/>
    </source>
</evidence>
<evidence type="ECO:0000313" key="11">
    <source>
        <dbReference type="EMBL" id="MCY1719855.1"/>
    </source>
</evidence>
<dbReference type="Pfam" id="PF02684">
    <property type="entry name" value="LpxB"/>
    <property type="match status" value="1"/>
</dbReference>
<keyword evidence="7 11" id="KW-0808">Transferase</keyword>
<name>A0A9X3FBH0_9BACT</name>
<protein>
    <recommendedName>
        <fullName evidence="3 10">Lipid-A-disaccharide synthase</fullName>
        <ecNumber evidence="2 10">2.4.1.182</ecNumber>
    </recommendedName>
</protein>
<dbReference type="PANTHER" id="PTHR30372:SF4">
    <property type="entry name" value="LIPID-A-DISACCHARIDE SYNTHASE, MITOCHONDRIAL-RELATED"/>
    <property type="match status" value="1"/>
</dbReference>
<dbReference type="GO" id="GO:0008915">
    <property type="term" value="F:lipid-A-disaccharide synthase activity"/>
    <property type="evidence" value="ECO:0007669"/>
    <property type="project" value="UniProtKB-UniRule"/>
</dbReference>
<evidence type="ECO:0000256" key="7">
    <source>
        <dbReference type="ARBA" id="ARBA00022679"/>
    </source>
</evidence>
<dbReference type="RefSeq" id="WP_343332189.1">
    <property type="nucleotide sequence ID" value="NZ_JAPOHD010000010.1"/>
</dbReference>
<evidence type="ECO:0000256" key="9">
    <source>
        <dbReference type="ARBA" id="ARBA00048975"/>
    </source>
</evidence>
<evidence type="ECO:0000313" key="12">
    <source>
        <dbReference type="Proteomes" id="UP001145087"/>
    </source>
</evidence>
<dbReference type="PANTHER" id="PTHR30372">
    <property type="entry name" value="LIPID-A-DISACCHARIDE SYNTHASE"/>
    <property type="match status" value="1"/>
</dbReference>
<dbReference type="Proteomes" id="UP001145087">
    <property type="component" value="Unassembled WGS sequence"/>
</dbReference>
<dbReference type="EMBL" id="JAPOHD010000010">
    <property type="protein sequence ID" value="MCY1719855.1"/>
    <property type="molecule type" value="Genomic_DNA"/>
</dbReference>
<comment type="catalytic activity">
    <reaction evidence="9">
        <text>a lipid X + a UDP-2-N,3-O-bis[(3R)-3-hydroxyacyl]-alpha-D-glucosamine = a lipid A disaccharide + UDP + H(+)</text>
        <dbReference type="Rhea" id="RHEA:67828"/>
        <dbReference type="ChEBI" id="CHEBI:15378"/>
        <dbReference type="ChEBI" id="CHEBI:58223"/>
        <dbReference type="ChEBI" id="CHEBI:137748"/>
        <dbReference type="ChEBI" id="CHEBI:176338"/>
        <dbReference type="ChEBI" id="CHEBI:176343"/>
        <dbReference type="EC" id="2.4.1.182"/>
    </reaction>
</comment>
<proteinExistence type="predicted"/>
<evidence type="ECO:0000256" key="3">
    <source>
        <dbReference type="ARBA" id="ARBA00020902"/>
    </source>
</evidence>
<evidence type="ECO:0000256" key="6">
    <source>
        <dbReference type="ARBA" id="ARBA00022676"/>
    </source>
</evidence>
<dbReference type="GO" id="GO:0016020">
    <property type="term" value="C:membrane"/>
    <property type="evidence" value="ECO:0007669"/>
    <property type="project" value="GOC"/>
</dbReference>
<evidence type="ECO:0000256" key="1">
    <source>
        <dbReference type="ARBA" id="ARBA00002056"/>
    </source>
</evidence>
<dbReference type="NCBIfam" id="TIGR00215">
    <property type="entry name" value="lpxB"/>
    <property type="match status" value="1"/>
</dbReference>
<evidence type="ECO:0000256" key="8">
    <source>
        <dbReference type="ARBA" id="ARBA00023098"/>
    </source>
</evidence>
<dbReference type="GO" id="GO:0009245">
    <property type="term" value="P:lipid A biosynthetic process"/>
    <property type="evidence" value="ECO:0007669"/>
    <property type="project" value="UniProtKB-UniRule"/>
</dbReference>
<dbReference type="GO" id="GO:0005543">
    <property type="term" value="F:phospholipid binding"/>
    <property type="evidence" value="ECO:0007669"/>
    <property type="project" value="TreeGrafter"/>
</dbReference>
<comment type="caution">
    <text evidence="11">The sequence shown here is derived from an EMBL/GenBank/DDBJ whole genome shotgun (WGS) entry which is preliminary data.</text>
</comment>